<dbReference type="Pfam" id="PF06972">
    <property type="entry name" value="GIP1_N"/>
    <property type="match status" value="1"/>
</dbReference>
<dbReference type="Proteomes" id="UP001163823">
    <property type="component" value="Chromosome 8"/>
</dbReference>
<name>A0AAD7LM44_QUISA</name>
<comment type="caution">
    <text evidence="3">The sequence shown here is derived from an EMBL/GenBank/DDBJ whole genome shotgun (WGS) entry which is preliminary data.</text>
</comment>
<feature type="domain" description="GBF-interacting protein 1 N-terminal" evidence="2">
    <location>
        <begin position="20"/>
        <end position="78"/>
    </location>
</feature>
<feature type="compositionally biased region" description="Basic and acidic residues" evidence="1">
    <location>
        <begin position="269"/>
        <end position="279"/>
    </location>
</feature>
<evidence type="ECO:0000259" key="2">
    <source>
        <dbReference type="Pfam" id="PF06972"/>
    </source>
</evidence>
<feature type="region of interest" description="Disordered" evidence="1">
    <location>
        <begin position="269"/>
        <end position="291"/>
    </location>
</feature>
<evidence type="ECO:0000313" key="4">
    <source>
        <dbReference type="Proteomes" id="UP001163823"/>
    </source>
</evidence>
<sequence>MGSESKDKNTYGSGGGAHGIPSTTKKVVQNLKEIVNCTEQEIYAMLKECDMDANRAIERLLYQDTFHEVKSKRERRKENLVKLQITAIMGRFSLQFRLSTTYGVGKNANSQLTPISDSVSTDSGRQSIGADYSIFASVQPSLGNEPSWSGVSKEHLSKADIVRTGKPNKGSQTSTETSYASHDAGSHHRAINSLVSGPTQPELTWASGHQNHSGQCVFHDEWPVDEQPLANKMSLIANAFAASDSNVPSDHSNPHDSNLLGKHNSDAVHVPERSSENNKSDNLGSDFTSSSPTIMNNDGWASCCNNDLNNISSYDSQRCTYESHKGAGHDSLLSYSYHPDLTGNAVIDVSSAAGNFKQLSLRDFKLEVPPTEDNHTVVLPDHLHALVADCSHLSFGTYNSGSNLASVPPAPNLSKNVLDETAREIDSSSSGFLDASNSVYCGNEQLGSMNDTLGREITSDKNYDFLASPKSDILKQIIPKAPFGHEYFMSSVPDSTAGKIQWPAPALPFVREEFQSRNHITFPSEMLAGSDSVPADLLASKMKASRDSNFLQSASVKQPLPLRYSNSVSTFTSSTISMAEVAKPGTYSLPQQSSALTQHLTVQPTLSSEQPSISAVMGYHSLCQRQAYIPSVNLQQACSVTSAYIQSLEDMKFGLPLSRSEVSMNRLPLSAREASVYRNFGTPTYSPGNFLHSSIAPMIASSGYDDILRSQYRGGSNLSPLQQNHSFSVMDYGRGSRALPPVPESTYYSLLGQSQRHQRSQIQSNYGVPGYSNLHHSQNANAAEHQLQSGLQDLSSKQLHHLWQRSY</sequence>
<accession>A0AAD7LM44</accession>
<gene>
    <name evidence="3" type="ORF">O6P43_021078</name>
</gene>
<dbReference type="PANTHER" id="PTHR46445:SF14">
    <property type="entry name" value="DUF1296 FAMILY PROTEIN"/>
    <property type="match status" value="1"/>
</dbReference>
<dbReference type="KEGG" id="qsa:O6P43_021078"/>
<dbReference type="SUPFAM" id="SSF46934">
    <property type="entry name" value="UBA-like"/>
    <property type="match status" value="1"/>
</dbReference>
<keyword evidence="4" id="KW-1185">Reference proteome</keyword>
<organism evidence="3 4">
    <name type="scientific">Quillaja saponaria</name>
    <name type="common">Soap bark tree</name>
    <dbReference type="NCBI Taxonomy" id="32244"/>
    <lineage>
        <taxon>Eukaryota</taxon>
        <taxon>Viridiplantae</taxon>
        <taxon>Streptophyta</taxon>
        <taxon>Embryophyta</taxon>
        <taxon>Tracheophyta</taxon>
        <taxon>Spermatophyta</taxon>
        <taxon>Magnoliopsida</taxon>
        <taxon>eudicotyledons</taxon>
        <taxon>Gunneridae</taxon>
        <taxon>Pentapetalae</taxon>
        <taxon>rosids</taxon>
        <taxon>fabids</taxon>
        <taxon>Fabales</taxon>
        <taxon>Quillajaceae</taxon>
        <taxon>Quillaja</taxon>
    </lineage>
</organism>
<feature type="compositionally biased region" description="Polar residues" evidence="1">
    <location>
        <begin position="280"/>
        <end position="291"/>
    </location>
</feature>
<dbReference type="EMBL" id="JARAOO010000008">
    <property type="protein sequence ID" value="KAJ7960665.1"/>
    <property type="molecule type" value="Genomic_DNA"/>
</dbReference>
<dbReference type="InterPro" id="IPR009719">
    <property type="entry name" value="GIP1_N"/>
</dbReference>
<dbReference type="InterPro" id="IPR009060">
    <property type="entry name" value="UBA-like_sf"/>
</dbReference>
<feature type="region of interest" description="Disordered" evidence="1">
    <location>
        <begin position="144"/>
        <end position="186"/>
    </location>
</feature>
<evidence type="ECO:0000313" key="3">
    <source>
        <dbReference type="EMBL" id="KAJ7960665.1"/>
    </source>
</evidence>
<feature type="region of interest" description="Disordered" evidence="1">
    <location>
        <begin position="244"/>
        <end position="263"/>
    </location>
</feature>
<protein>
    <submittedName>
        <fullName evidence="3">GBF-interacting protein 1-like</fullName>
    </submittedName>
</protein>
<feature type="compositionally biased region" description="Basic and acidic residues" evidence="1">
    <location>
        <begin position="152"/>
        <end position="163"/>
    </location>
</feature>
<proteinExistence type="predicted"/>
<dbReference type="PANTHER" id="PTHR46445">
    <property type="entry name" value="RNA POLYMERASE II DEGRADATION FACTOR-LIKE PROTEIN (DUF1296)"/>
    <property type="match status" value="1"/>
</dbReference>
<evidence type="ECO:0000256" key="1">
    <source>
        <dbReference type="SAM" id="MobiDB-lite"/>
    </source>
</evidence>
<reference evidence="3" key="1">
    <citation type="journal article" date="2023" name="Science">
        <title>Elucidation of the pathway for biosynthesis of saponin adjuvants from the soapbark tree.</title>
        <authorList>
            <person name="Reed J."/>
            <person name="Orme A."/>
            <person name="El-Demerdash A."/>
            <person name="Owen C."/>
            <person name="Martin L.B.B."/>
            <person name="Misra R.C."/>
            <person name="Kikuchi S."/>
            <person name="Rejzek M."/>
            <person name="Martin A.C."/>
            <person name="Harkess A."/>
            <person name="Leebens-Mack J."/>
            <person name="Louveau T."/>
            <person name="Stephenson M.J."/>
            <person name="Osbourn A."/>
        </authorList>
    </citation>
    <scope>NUCLEOTIDE SEQUENCE</scope>
    <source>
        <strain evidence="3">S10</strain>
    </source>
</reference>
<dbReference type="AlphaFoldDB" id="A0AAD7LM44"/>
<feature type="compositionally biased region" description="Polar residues" evidence="1">
    <location>
        <begin position="169"/>
        <end position="180"/>
    </location>
</feature>